<dbReference type="Proteomes" id="UP000494363">
    <property type="component" value="Unassembled WGS sequence"/>
</dbReference>
<gene>
    <name evidence="1" type="ORF">LMG29542_02386</name>
</gene>
<name>A0A6J5DJV8_9BURK</name>
<evidence type="ECO:0000313" key="1">
    <source>
        <dbReference type="EMBL" id="CAB3754570.1"/>
    </source>
</evidence>
<dbReference type="AlphaFoldDB" id="A0A6J5DJV8"/>
<protein>
    <submittedName>
        <fullName evidence="1">Uncharacterized protein</fullName>
    </submittedName>
</protein>
<organism evidence="1 2">
    <name type="scientific">Paraburkholderia humisilvae</name>
    <dbReference type="NCBI Taxonomy" id="627669"/>
    <lineage>
        <taxon>Bacteria</taxon>
        <taxon>Pseudomonadati</taxon>
        <taxon>Pseudomonadota</taxon>
        <taxon>Betaproteobacteria</taxon>
        <taxon>Burkholderiales</taxon>
        <taxon>Burkholderiaceae</taxon>
        <taxon>Paraburkholderia</taxon>
    </lineage>
</organism>
<keyword evidence="2" id="KW-1185">Reference proteome</keyword>
<sequence length="121" mass="13086">MTARVHAPTWAALGWPLHVAVTLDLGELKVFRSSVKLGDATVADFDAICSMVRLVPCCICGKVTFGAATNEQAGDELCMQCICKDAIDPGALIGLRPIDQKEYDKRLLARINANNRNRAGE</sequence>
<accession>A0A6J5DJV8</accession>
<proteinExistence type="predicted"/>
<dbReference type="EMBL" id="CADIKH010000009">
    <property type="protein sequence ID" value="CAB3754570.1"/>
    <property type="molecule type" value="Genomic_DNA"/>
</dbReference>
<evidence type="ECO:0000313" key="2">
    <source>
        <dbReference type="Proteomes" id="UP000494363"/>
    </source>
</evidence>
<reference evidence="1 2" key="1">
    <citation type="submission" date="2020-04" db="EMBL/GenBank/DDBJ databases">
        <authorList>
            <person name="De Canck E."/>
        </authorList>
    </citation>
    <scope>NUCLEOTIDE SEQUENCE [LARGE SCALE GENOMIC DNA]</scope>
    <source>
        <strain evidence="1 2">LMG 29542</strain>
    </source>
</reference>